<comment type="caution">
    <text evidence="1">The sequence shown here is derived from an EMBL/GenBank/DDBJ whole genome shotgun (WGS) entry which is preliminary data.</text>
</comment>
<keyword evidence="2" id="KW-1185">Reference proteome</keyword>
<dbReference type="AlphaFoldDB" id="A0A8X6HT84"/>
<proteinExistence type="predicted"/>
<organism evidence="1 2">
    <name type="scientific">Trichonephila clavata</name>
    <name type="common">Joro spider</name>
    <name type="synonym">Nephila clavata</name>
    <dbReference type="NCBI Taxonomy" id="2740835"/>
    <lineage>
        <taxon>Eukaryota</taxon>
        <taxon>Metazoa</taxon>
        <taxon>Ecdysozoa</taxon>
        <taxon>Arthropoda</taxon>
        <taxon>Chelicerata</taxon>
        <taxon>Arachnida</taxon>
        <taxon>Araneae</taxon>
        <taxon>Araneomorphae</taxon>
        <taxon>Entelegynae</taxon>
        <taxon>Araneoidea</taxon>
        <taxon>Nephilidae</taxon>
        <taxon>Trichonephila</taxon>
    </lineage>
</organism>
<protein>
    <submittedName>
        <fullName evidence="1">Uncharacterized protein</fullName>
    </submittedName>
</protein>
<name>A0A8X6HT84_TRICU</name>
<reference evidence="1" key="1">
    <citation type="submission" date="2020-07" db="EMBL/GenBank/DDBJ databases">
        <title>Multicomponent nature underlies the extraordinary mechanical properties of spider dragline silk.</title>
        <authorList>
            <person name="Kono N."/>
            <person name="Nakamura H."/>
            <person name="Mori M."/>
            <person name="Yoshida Y."/>
            <person name="Ohtoshi R."/>
            <person name="Malay A.D."/>
            <person name="Moran D.A.P."/>
            <person name="Tomita M."/>
            <person name="Numata K."/>
            <person name="Arakawa K."/>
        </authorList>
    </citation>
    <scope>NUCLEOTIDE SEQUENCE</scope>
</reference>
<accession>A0A8X6HT84</accession>
<evidence type="ECO:0000313" key="1">
    <source>
        <dbReference type="EMBL" id="GFR29776.1"/>
    </source>
</evidence>
<sequence length="220" mass="25388">MHGLIKEPLKSKTMLIISRHLLLQDGPIPIAFKLNPPSTEFYRNIRTNLFVIRTAVISVKSSLEIYISVLDPSNHNTRVGKLSQEYTLSYLTDYNLTFWISFEHRSRIQVLVGTQEGHLILFELSENDDKDARTVALSFNENIAIKAMAFTYFDEQWFVILHSSGDSKWIRFYQKIGRGLEGRQTITLDGETDFDLIYVKGVHYLAVVTFRTSPYQSMLT</sequence>
<evidence type="ECO:0000313" key="2">
    <source>
        <dbReference type="Proteomes" id="UP000887116"/>
    </source>
</evidence>
<gene>
    <name evidence="1" type="primary">AVEN_59491_1</name>
    <name evidence="1" type="ORF">TNCT_175711</name>
</gene>
<dbReference type="OrthoDB" id="10536427at2759"/>
<dbReference type="EMBL" id="BMAO01039207">
    <property type="protein sequence ID" value="GFR29776.1"/>
    <property type="molecule type" value="Genomic_DNA"/>
</dbReference>
<dbReference type="Proteomes" id="UP000887116">
    <property type="component" value="Unassembled WGS sequence"/>
</dbReference>